<dbReference type="Gene3D" id="1.50.10.10">
    <property type="match status" value="1"/>
</dbReference>
<feature type="domain" description="Alpha-L-rhamnosidase C-terminal" evidence="5">
    <location>
        <begin position="90"/>
        <end position="166"/>
    </location>
</feature>
<dbReference type="InterPro" id="IPR008928">
    <property type="entry name" value="6-hairpin_glycosidase_sf"/>
</dbReference>
<keyword evidence="7" id="KW-1185">Reference proteome</keyword>
<proteinExistence type="predicted"/>
<dbReference type="Gene3D" id="2.60.420.10">
    <property type="entry name" value="Maltose phosphorylase, domain 3"/>
    <property type="match status" value="1"/>
</dbReference>
<dbReference type="EMBL" id="BOMG01000122">
    <property type="protein sequence ID" value="GID61264.1"/>
    <property type="molecule type" value="Genomic_DNA"/>
</dbReference>
<reference evidence="6 7" key="1">
    <citation type="submission" date="2021-01" db="EMBL/GenBank/DDBJ databases">
        <title>Whole genome shotgun sequence of Actinoplanes couchii NBRC 106145.</title>
        <authorList>
            <person name="Komaki H."/>
            <person name="Tamura T."/>
        </authorList>
    </citation>
    <scope>NUCLEOTIDE SEQUENCE [LARGE SCALE GENOMIC DNA]</scope>
    <source>
        <strain evidence="6 7">NBRC 106145</strain>
    </source>
</reference>
<evidence type="ECO:0000256" key="2">
    <source>
        <dbReference type="ARBA" id="ARBA00012652"/>
    </source>
</evidence>
<keyword evidence="3" id="KW-0378">Hydrolase</keyword>
<dbReference type="InterPro" id="IPR012341">
    <property type="entry name" value="6hp_glycosidase-like_sf"/>
</dbReference>
<comment type="caution">
    <text evidence="6">The sequence shown here is derived from an EMBL/GenBank/DDBJ whole genome shotgun (WGS) entry which is preliminary data.</text>
</comment>
<feature type="domain" description="Alpha-L-rhamnosidase six-hairpin glycosidase" evidence="4">
    <location>
        <begin position="6"/>
        <end position="87"/>
    </location>
</feature>
<dbReference type="Pfam" id="PF17390">
    <property type="entry name" value="Bac_rhamnosid_C"/>
    <property type="match status" value="1"/>
</dbReference>
<organism evidence="6 7">
    <name type="scientific">Actinoplanes couchii</name>
    <dbReference type="NCBI Taxonomy" id="403638"/>
    <lineage>
        <taxon>Bacteria</taxon>
        <taxon>Bacillati</taxon>
        <taxon>Actinomycetota</taxon>
        <taxon>Actinomycetes</taxon>
        <taxon>Micromonosporales</taxon>
        <taxon>Micromonosporaceae</taxon>
        <taxon>Actinoplanes</taxon>
    </lineage>
</organism>
<protein>
    <recommendedName>
        <fullName evidence="2">alpha-L-rhamnosidase</fullName>
        <ecNumber evidence="2">3.2.1.40</ecNumber>
    </recommendedName>
</protein>
<evidence type="ECO:0000259" key="4">
    <source>
        <dbReference type="Pfam" id="PF17389"/>
    </source>
</evidence>
<dbReference type="PANTHER" id="PTHR33307">
    <property type="entry name" value="ALPHA-RHAMNOSIDASE (EUROFUNG)"/>
    <property type="match status" value="1"/>
</dbReference>
<evidence type="ECO:0000256" key="1">
    <source>
        <dbReference type="ARBA" id="ARBA00001445"/>
    </source>
</evidence>
<dbReference type="InterPro" id="IPR035396">
    <property type="entry name" value="Bac_rhamnosid6H"/>
</dbReference>
<dbReference type="InterPro" id="IPR016007">
    <property type="entry name" value="Alpha_rhamnosid"/>
</dbReference>
<dbReference type="EC" id="3.2.1.40" evidence="2"/>
<dbReference type="Proteomes" id="UP000612282">
    <property type="component" value="Unassembled WGS sequence"/>
</dbReference>
<dbReference type="SUPFAM" id="SSF48208">
    <property type="entry name" value="Six-hairpin glycosidases"/>
    <property type="match status" value="1"/>
</dbReference>
<sequence length="201" mass="21684">MAVTRTGHAMIGFVGIRWIWPVLSEAAHAGVPYAKEALFKVAQQTTYPSYGYHIGLGYTGVGEYWESTTRTRNHQFQGSIGQWFYEELAGIKPAAAGYSKITIQPLPGGQYGVEHAAASVDTVRGLIRSGWTQAKDGSLKLDVTIPANTTATVYVPATAKGKVTEGNRPAHQSTGVRYAGHRLDAEVYEVGSGTYSFRVTA</sequence>
<evidence type="ECO:0000313" key="7">
    <source>
        <dbReference type="Proteomes" id="UP000612282"/>
    </source>
</evidence>
<name>A0ABQ3XRZ1_9ACTN</name>
<evidence type="ECO:0000259" key="5">
    <source>
        <dbReference type="Pfam" id="PF17390"/>
    </source>
</evidence>
<evidence type="ECO:0000256" key="3">
    <source>
        <dbReference type="ARBA" id="ARBA00022801"/>
    </source>
</evidence>
<comment type="catalytic activity">
    <reaction evidence="1">
        <text>Hydrolysis of terminal non-reducing alpha-L-rhamnose residues in alpha-L-rhamnosides.</text>
        <dbReference type="EC" id="3.2.1.40"/>
    </reaction>
</comment>
<evidence type="ECO:0000313" key="6">
    <source>
        <dbReference type="EMBL" id="GID61264.1"/>
    </source>
</evidence>
<gene>
    <name evidence="6" type="ORF">Aco03nite_096680</name>
</gene>
<accession>A0ABQ3XRZ1</accession>
<dbReference type="Pfam" id="PF17389">
    <property type="entry name" value="Bac_rhamnosid6H"/>
    <property type="match status" value="1"/>
</dbReference>
<dbReference type="InterPro" id="IPR035398">
    <property type="entry name" value="Bac_rhamnosid_C"/>
</dbReference>